<reference evidence="2" key="1">
    <citation type="submission" date="2017-02" db="UniProtKB">
        <authorList>
            <consortium name="WormBaseParasite"/>
        </authorList>
    </citation>
    <scope>IDENTIFICATION</scope>
</reference>
<evidence type="ECO:0000313" key="2">
    <source>
        <dbReference type="WBParaSite" id="SMUV_0000956601-mRNA-1"/>
    </source>
</evidence>
<protein>
    <submittedName>
        <fullName evidence="2">Uncharacterized protein</fullName>
    </submittedName>
</protein>
<accession>A0A0N5AX93</accession>
<organism evidence="1 2">
    <name type="scientific">Syphacia muris</name>
    <dbReference type="NCBI Taxonomy" id="451379"/>
    <lineage>
        <taxon>Eukaryota</taxon>
        <taxon>Metazoa</taxon>
        <taxon>Ecdysozoa</taxon>
        <taxon>Nematoda</taxon>
        <taxon>Chromadorea</taxon>
        <taxon>Rhabditida</taxon>
        <taxon>Spirurina</taxon>
        <taxon>Oxyuridomorpha</taxon>
        <taxon>Oxyuroidea</taxon>
        <taxon>Oxyuridae</taxon>
        <taxon>Syphacia</taxon>
    </lineage>
</organism>
<keyword evidence="1" id="KW-1185">Reference proteome</keyword>
<dbReference type="WBParaSite" id="SMUV_0000956601-mRNA-1">
    <property type="protein sequence ID" value="SMUV_0000956601-mRNA-1"/>
    <property type="gene ID" value="SMUV_0000956601"/>
</dbReference>
<evidence type="ECO:0000313" key="1">
    <source>
        <dbReference type="Proteomes" id="UP000046393"/>
    </source>
</evidence>
<sequence length="105" mass="12120">MKIEIEDLIECEIKSKVFFISNRWLGYALSKRGRTQRLQRRNSEMFESPMNLFPSNTISASDGINVWSAKPITMFSRCHKLINSIVSKQSPEEICRNIGPHGFDL</sequence>
<proteinExistence type="predicted"/>
<dbReference type="Proteomes" id="UP000046393">
    <property type="component" value="Unplaced"/>
</dbReference>
<dbReference type="AlphaFoldDB" id="A0A0N5AX93"/>
<name>A0A0N5AX93_9BILA</name>